<dbReference type="InterPro" id="IPR043127">
    <property type="entry name" value="Sec-1-like_dom3a"/>
</dbReference>
<dbReference type="InterPro" id="IPR027482">
    <property type="entry name" value="Sec1-like_dom2"/>
</dbReference>
<sequence length="646" mass="68264">MVLNIRQKQIDALVRLLHLNAPPSALKSGGDDEAYKVLVLDRVTKDIVAPLLRINDLRKHGVTLHLMLEAERQAIPDVPAVYFVRGGEEGVERAVADAAAGLYDSLHLNFTPCLPAPLMQKLAAGMVAASCAQRVGKVYDQYLSFIALEAGLFSLGLHNTYLQLNDPAARDTQISAASEAVVDGLLSVLITLGIVPIIRCPKGGAAEHIARQLDARLREHLGARQNLFSEAAPALAASLARPLLCLFDRNFELSVMLQHTWTYKPLVHDVLGLSLNRVTVEEAPPAAAAAVGLAPQAPVKKHFEVGEGDFFWDANGRNQFPKVAEDVDAQLTKYKQAVEELNRQTGAGIDPNGDPGAAGQANTRGLMAAVSSLPELTERKRCIDKHTNLATHLLQAIKARGLDLFYNLEEDMLSGKADAAAMLRLIQGDKGTLADKLRLALVQLLTCEALPSEPEFDRTTSALAAAGADPAALAYVRRMRRLNLTGRAAAAAGEPGGGGGGVAGGGGGALAGLAGQSHLLSWADKTFGQGLSSLTKGVKVLLAGEQQAAVTVAMEALMDGKPSPELDSFAIFDPKAAPGRPARGGGPFREALVFMIGGGNYLEYESLATWAGRATPPKSVVYGATDLLSGEQILAQLAELGRRSGV</sequence>
<dbReference type="GO" id="GO:0016192">
    <property type="term" value="P:vesicle-mediated transport"/>
    <property type="evidence" value="ECO:0007669"/>
    <property type="project" value="InterPro"/>
</dbReference>
<reference evidence="2 3" key="1">
    <citation type="journal article" date="2024" name="Nat. Commun.">
        <title>Phylogenomics reveals the evolutionary origins of lichenization in chlorophyte algae.</title>
        <authorList>
            <person name="Puginier C."/>
            <person name="Libourel C."/>
            <person name="Otte J."/>
            <person name="Skaloud P."/>
            <person name="Haon M."/>
            <person name="Grisel S."/>
            <person name="Petersen M."/>
            <person name="Berrin J.G."/>
            <person name="Delaux P.M."/>
            <person name="Dal Grande F."/>
            <person name="Keller J."/>
        </authorList>
    </citation>
    <scope>NUCLEOTIDE SEQUENCE [LARGE SCALE GENOMIC DNA]</scope>
    <source>
        <strain evidence="2 3">SAG 245.80</strain>
    </source>
</reference>
<comment type="similarity">
    <text evidence="1">Belongs to the STXBP/unc-18/SEC1 family.</text>
</comment>
<dbReference type="Gene3D" id="3.90.830.10">
    <property type="entry name" value="Syntaxin Binding Protein 1, Chain A, domain 2"/>
    <property type="match status" value="1"/>
</dbReference>
<dbReference type="Gene3D" id="1.25.40.60">
    <property type="match status" value="1"/>
</dbReference>
<dbReference type="EMBL" id="JALJOU010000046">
    <property type="protein sequence ID" value="KAK9831454.1"/>
    <property type="molecule type" value="Genomic_DNA"/>
</dbReference>
<protein>
    <recommendedName>
        <fullName evidence="4">SM/Sec1-family protein</fullName>
    </recommendedName>
</protein>
<accession>A0AAW1RCM6</accession>
<dbReference type="InterPro" id="IPR036045">
    <property type="entry name" value="Sec1-like_sf"/>
</dbReference>
<keyword evidence="3" id="KW-1185">Reference proteome</keyword>
<dbReference type="AlphaFoldDB" id="A0AAW1RCM6"/>
<name>A0AAW1RCM6_9CHLO</name>
<dbReference type="Pfam" id="PF00995">
    <property type="entry name" value="Sec1"/>
    <property type="match status" value="1"/>
</dbReference>
<evidence type="ECO:0000256" key="1">
    <source>
        <dbReference type="ARBA" id="ARBA00009884"/>
    </source>
</evidence>
<evidence type="ECO:0000313" key="3">
    <source>
        <dbReference type="Proteomes" id="UP001445335"/>
    </source>
</evidence>
<organism evidence="2 3">
    <name type="scientific">Elliptochloris bilobata</name>
    <dbReference type="NCBI Taxonomy" id="381761"/>
    <lineage>
        <taxon>Eukaryota</taxon>
        <taxon>Viridiplantae</taxon>
        <taxon>Chlorophyta</taxon>
        <taxon>core chlorophytes</taxon>
        <taxon>Trebouxiophyceae</taxon>
        <taxon>Trebouxiophyceae incertae sedis</taxon>
        <taxon>Elliptochloris clade</taxon>
        <taxon>Elliptochloris</taxon>
    </lineage>
</organism>
<dbReference type="Gene3D" id="3.40.50.1910">
    <property type="match status" value="1"/>
</dbReference>
<dbReference type="InterPro" id="IPR043154">
    <property type="entry name" value="Sec-1-like_dom1"/>
</dbReference>
<dbReference type="Gene3D" id="3.40.50.2060">
    <property type="match status" value="1"/>
</dbReference>
<gene>
    <name evidence="2" type="ORF">WJX81_006876</name>
</gene>
<dbReference type="SUPFAM" id="SSF56815">
    <property type="entry name" value="Sec1/munc18-like (SM) proteins"/>
    <property type="match status" value="1"/>
</dbReference>
<evidence type="ECO:0008006" key="4">
    <source>
        <dbReference type="Google" id="ProtNLM"/>
    </source>
</evidence>
<dbReference type="PANTHER" id="PTHR11679">
    <property type="entry name" value="VESICLE PROTEIN SORTING-ASSOCIATED"/>
    <property type="match status" value="1"/>
</dbReference>
<dbReference type="PIRSF" id="PIRSF005715">
    <property type="entry name" value="VPS45_Sec1"/>
    <property type="match status" value="1"/>
</dbReference>
<dbReference type="InterPro" id="IPR001619">
    <property type="entry name" value="Sec1-like"/>
</dbReference>
<comment type="caution">
    <text evidence="2">The sequence shown here is derived from an EMBL/GenBank/DDBJ whole genome shotgun (WGS) entry which is preliminary data.</text>
</comment>
<evidence type="ECO:0000313" key="2">
    <source>
        <dbReference type="EMBL" id="KAK9831454.1"/>
    </source>
</evidence>
<proteinExistence type="inferred from homology"/>
<dbReference type="Proteomes" id="UP001445335">
    <property type="component" value="Unassembled WGS sequence"/>
</dbReference>